<evidence type="ECO:0000313" key="9">
    <source>
        <dbReference type="Proteomes" id="UP001595692"/>
    </source>
</evidence>
<keyword evidence="9" id="KW-1185">Reference proteome</keyword>
<evidence type="ECO:0000256" key="4">
    <source>
        <dbReference type="ARBA" id="ARBA00022982"/>
    </source>
</evidence>
<name>A0ABV8CRC6_9GAMM</name>
<comment type="similarity">
    <text evidence="1 6">Belongs to the rubredoxin family.</text>
</comment>
<accession>A0ABV8CRC6</accession>
<dbReference type="Gene3D" id="2.20.28.10">
    <property type="match status" value="1"/>
</dbReference>
<evidence type="ECO:0000256" key="6">
    <source>
        <dbReference type="PIRNR" id="PIRNR000071"/>
    </source>
</evidence>
<dbReference type="SUPFAM" id="SSF57802">
    <property type="entry name" value="Rubredoxin-like"/>
    <property type="match status" value="1"/>
</dbReference>
<evidence type="ECO:0000256" key="3">
    <source>
        <dbReference type="ARBA" id="ARBA00022723"/>
    </source>
</evidence>
<dbReference type="EMBL" id="JBHSAF010000014">
    <property type="protein sequence ID" value="MFC3914544.1"/>
    <property type="molecule type" value="Genomic_DNA"/>
</dbReference>
<reference evidence="9" key="1">
    <citation type="journal article" date="2019" name="Int. J. Syst. Evol. Microbiol.">
        <title>The Global Catalogue of Microorganisms (GCM) 10K type strain sequencing project: providing services to taxonomists for standard genome sequencing and annotation.</title>
        <authorList>
            <consortium name="The Broad Institute Genomics Platform"/>
            <consortium name="The Broad Institute Genome Sequencing Center for Infectious Disease"/>
            <person name="Wu L."/>
            <person name="Ma J."/>
        </authorList>
    </citation>
    <scope>NUCLEOTIDE SEQUENCE [LARGE SCALE GENOMIC DNA]</scope>
    <source>
        <strain evidence="9">CCUG 54939</strain>
    </source>
</reference>
<keyword evidence="2 6" id="KW-0813">Transport</keyword>
<keyword evidence="4 6" id="KW-0249">Electron transport</keyword>
<keyword evidence="3 6" id="KW-0479">Metal-binding</keyword>
<dbReference type="PROSITE" id="PS00202">
    <property type="entry name" value="RUBREDOXIN"/>
    <property type="match status" value="1"/>
</dbReference>
<comment type="caution">
    <text evidence="8">The sequence shown here is derived from an EMBL/GenBank/DDBJ whole genome shotgun (WGS) entry which is preliminary data.</text>
</comment>
<dbReference type="InterPro" id="IPR018527">
    <property type="entry name" value="Rubredoxin_Fe_BS"/>
</dbReference>
<dbReference type="PRINTS" id="PR00163">
    <property type="entry name" value="RUBREDOXIN"/>
</dbReference>
<dbReference type="Pfam" id="PF00301">
    <property type="entry name" value="Rubredoxin"/>
    <property type="match status" value="1"/>
</dbReference>
<sequence length="54" mass="6160">MKRWRCEVCGYIYDEAVGDPEEGIPPGTLWDDLPEDWSCPECGVDKEEFVAEGH</sequence>
<gene>
    <name evidence="8" type="ORF">ACFOSS_13890</name>
</gene>
<evidence type="ECO:0000256" key="2">
    <source>
        <dbReference type="ARBA" id="ARBA00022448"/>
    </source>
</evidence>
<proteinExistence type="inferred from homology"/>
<dbReference type="InterPro" id="IPR024922">
    <property type="entry name" value="Rubredoxin"/>
</dbReference>
<evidence type="ECO:0000256" key="5">
    <source>
        <dbReference type="ARBA" id="ARBA00023004"/>
    </source>
</evidence>
<dbReference type="RefSeq" id="WP_377153523.1">
    <property type="nucleotide sequence ID" value="NZ_JBHSAF010000014.1"/>
</dbReference>
<dbReference type="Proteomes" id="UP001595692">
    <property type="component" value="Unassembled WGS sequence"/>
</dbReference>
<keyword evidence="5 6" id="KW-0408">Iron</keyword>
<dbReference type="PROSITE" id="PS50903">
    <property type="entry name" value="RUBREDOXIN_LIKE"/>
    <property type="match status" value="1"/>
</dbReference>
<comment type="cofactor">
    <cofactor evidence="6">
        <name>Fe(3+)</name>
        <dbReference type="ChEBI" id="CHEBI:29034"/>
    </cofactor>
    <text evidence="6">Binds 1 Fe(3+) ion per subunit.</text>
</comment>
<dbReference type="PANTHER" id="PTHR47627:SF1">
    <property type="entry name" value="RUBREDOXIN-1-RELATED"/>
    <property type="match status" value="1"/>
</dbReference>
<evidence type="ECO:0000256" key="1">
    <source>
        <dbReference type="ARBA" id="ARBA00005337"/>
    </source>
</evidence>
<dbReference type="PANTHER" id="PTHR47627">
    <property type="entry name" value="RUBREDOXIN"/>
    <property type="match status" value="1"/>
</dbReference>
<evidence type="ECO:0000313" key="8">
    <source>
        <dbReference type="EMBL" id="MFC3914544.1"/>
    </source>
</evidence>
<dbReference type="InterPro" id="IPR024934">
    <property type="entry name" value="Rubredoxin-like_dom"/>
</dbReference>
<organism evidence="8 9">
    <name type="scientific">Pseudaeromonas sharmana</name>
    <dbReference type="NCBI Taxonomy" id="328412"/>
    <lineage>
        <taxon>Bacteria</taxon>
        <taxon>Pseudomonadati</taxon>
        <taxon>Pseudomonadota</taxon>
        <taxon>Gammaproteobacteria</taxon>
        <taxon>Aeromonadales</taxon>
        <taxon>Aeromonadaceae</taxon>
        <taxon>Pseudaeromonas</taxon>
    </lineage>
</organism>
<protein>
    <recommendedName>
        <fullName evidence="6">Rubredoxin</fullName>
    </recommendedName>
</protein>
<dbReference type="CDD" id="cd00730">
    <property type="entry name" value="rubredoxin"/>
    <property type="match status" value="1"/>
</dbReference>
<dbReference type="InterPro" id="IPR050526">
    <property type="entry name" value="Rubredoxin_ET"/>
</dbReference>
<feature type="domain" description="Rubredoxin-like" evidence="7">
    <location>
        <begin position="1"/>
        <end position="52"/>
    </location>
</feature>
<dbReference type="InterPro" id="IPR024935">
    <property type="entry name" value="Rubredoxin_dom"/>
</dbReference>
<evidence type="ECO:0000259" key="7">
    <source>
        <dbReference type="PROSITE" id="PS50903"/>
    </source>
</evidence>
<dbReference type="PIRSF" id="PIRSF000071">
    <property type="entry name" value="Rubredoxin"/>
    <property type="match status" value="1"/>
</dbReference>